<feature type="signal peptide" evidence="1">
    <location>
        <begin position="1"/>
        <end position="22"/>
    </location>
</feature>
<protein>
    <submittedName>
        <fullName evidence="2">Uncharacterized protein</fullName>
    </submittedName>
</protein>
<feature type="chain" id="PRO_5022963357" evidence="1">
    <location>
        <begin position="23"/>
        <end position="287"/>
    </location>
</feature>
<dbReference type="EMBL" id="CABPRJ010002478">
    <property type="protein sequence ID" value="VVC46358.1"/>
    <property type="molecule type" value="Genomic_DNA"/>
</dbReference>
<dbReference type="AlphaFoldDB" id="A0A5E4NN08"/>
<organism evidence="2 3">
    <name type="scientific">Cinara cedri</name>
    <dbReference type="NCBI Taxonomy" id="506608"/>
    <lineage>
        <taxon>Eukaryota</taxon>
        <taxon>Metazoa</taxon>
        <taxon>Ecdysozoa</taxon>
        <taxon>Arthropoda</taxon>
        <taxon>Hexapoda</taxon>
        <taxon>Insecta</taxon>
        <taxon>Pterygota</taxon>
        <taxon>Neoptera</taxon>
        <taxon>Paraneoptera</taxon>
        <taxon>Hemiptera</taxon>
        <taxon>Sternorrhyncha</taxon>
        <taxon>Aphidomorpha</taxon>
        <taxon>Aphidoidea</taxon>
        <taxon>Aphididae</taxon>
        <taxon>Lachninae</taxon>
        <taxon>Cinara</taxon>
    </lineage>
</organism>
<keyword evidence="3" id="KW-1185">Reference proteome</keyword>
<name>A0A5E4NN08_9HEMI</name>
<sequence>MTSKSFFMMLLVSFVCSTIVAAAPIINSTSHSPFNSTDNSSTNVFNNHESDYLQWSNSTITVKYEPTTLNDSATFLDKPHVLNATTNHSAALLNQPSIFNVTSNGWETTTNIVIAAKSNTYGPEVNSTLITVTPNLESKPVEMGSTKNITNSTYNNSIIKDCLATYELKTNLTNTDSTHKTDLNCTINCFVDVAQHLNSTSDSSNNSMLFTTHSELKPEVSNSTETITSTSFTVAERNDGLQLGSEEIPTYDTASVISKRSVGRECQYVIPGNIKTIRCIPRFPFIV</sequence>
<proteinExistence type="predicted"/>
<evidence type="ECO:0000256" key="1">
    <source>
        <dbReference type="SAM" id="SignalP"/>
    </source>
</evidence>
<accession>A0A5E4NN08</accession>
<keyword evidence="1" id="KW-0732">Signal</keyword>
<dbReference type="Proteomes" id="UP000325440">
    <property type="component" value="Unassembled WGS sequence"/>
</dbReference>
<reference evidence="2 3" key="1">
    <citation type="submission" date="2019-08" db="EMBL/GenBank/DDBJ databases">
        <authorList>
            <person name="Alioto T."/>
            <person name="Alioto T."/>
            <person name="Gomez Garrido J."/>
        </authorList>
    </citation>
    <scope>NUCLEOTIDE SEQUENCE [LARGE SCALE GENOMIC DNA]</scope>
</reference>
<evidence type="ECO:0000313" key="3">
    <source>
        <dbReference type="Proteomes" id="UP000325440"/>
    </source>
</evidence>
<gene>
    <name evidence="2" type="ORF">CINCED_3A020757</name>
</gene>
<evidence type="ECO:0000313" key="2">
    <source>
        <dbReference type="EMBL" id="VVC46358.1"/>
    </source>
</evidence>